<evidence type="ECO:0000313" key="8">
    <source>
        <dbReference type="EMBL" id="MDC0671579.1"/>
    </source>
</evidence>
<keyword evidence="3 8" id="KW-0418">Kinase</keyword>
<dbReference type="PROSITE" id="PS50011">
    <property type="entry name" value="PROTEIN_KINASE_DOM"/>
    <property type="match status" value="1"/>
</dbReference>
<dbReference type="Proteomes" id="UP001217838">
    <property type="component" value="Unassembled WGS sequence"/>
</dbReference>
<evidence type="ECO:0000256" key="3">
    <source>
        <dbReference type="ARBA" id="ARBA00022777"/>
    </source>
</evidence>
<keyword evidence="6" id="KW-1133">Transmembrane helix</keyword>
<keyword evidence="6" id="KW-0812">Transmembrane</keyword>
<evidence type="ECO:0000256" key="5">
    <source>
        <dbReference type="SAM" id="MobiDB-lite"/>
    </source>
</evidence>
<feature type="compositionally biased region" description="Pro residues" evidence="5">
    <location>
        <begin position="551"/>
        <end position="563"/>
    </location>
</feature>
<evidence type="ECO:0000256" key="1">
    <source>
        <dbReference type="ARBA" id="ARBA00022679"/>
    </source>
</evidence>
<dbReference type="InterPro" id="IPR011009">
    <property type="entry name" value="Kinase-like_dom_sf"/>
</dbReference>
<dbReference type="PROSITE" id="PS00108">
    <property type="entry name" value="PROTEIN_KINASE_ST"/>
    <property type="match status" value="1"/>
</dbReference>
<protein>
    <submittedName>
        <fullName evidence="8">Serine/threonine-protein kinase</fullName>
    </submittedName>
</protein>
<dbReference type="EMBL" id="JAQNDN010000016">
    <property type="protein sequence ID" value="MDC0671579.1"/>
    <property type="molecule type" value="Genomic_DNA"/>
</dbReference>
<keyword evidence="4" id="KW-0067">ATP-binding</keyword>
<name>A0ABT5BDI6_9BACT</name>
<proteinExistence type="predicted"/>
<dbReference type="PANTHER" id="PTHR43289">
    <property type="entry name" value="MITOGEN-ACTIVATED PROTEIN KINASE KINASE KINASE 20-RELATED"/>
    <property type="match status" value="1"/>
</dbReference>
<dbReference type="Gene3D" id="1.10.510.10">
    <property type="entry name" value="Transferase(Phosphotransferase) domain 1"/>
    <property type="match status" value="1"/>
</dbReference>
<evidence type="ECO:0000313" key="9">
    <source>
        <dbReference type="Proteomes" id="UP001217838"/>
    </source>
</evidence>
<dbReference type="InterPro" id="IPR008271">
    <property type="entry name" value="Ser/Thr_kinase_AS"/>
</dbReference>
<reference evidence="8 9" key="1">
    <citation type="submission" date="2022-11" db="EMBL/GenBank/DDBJ databases">
        <title>Minimal conservation of predation-associated metabolite biosynthetic gene clusters underscores biosynthetic potential of Myxococcota including descriptions for ten novel species: Archangium lansinium sp. nov., Myxococcus landrumus sp. nov., Nannocystis bai.</title>
        <authorList>
            <person name="Ahearne A."/>
            <person name="Stevens C."/>
            <person name="Dowd S."/>
        </authorList>
    </citation>
    <scope>NUCLEOTIDE SEQUENCE [LARGE SCALE GENOMIC DNA]</scope>
    <source>
        <strain evidence="8 9">NCELM</strain>
    </source>
</reference>
<dbReference type="SUPFAM" id="SSF56112">
    <property type="entry name" value="Protein kinase-like (PK-like)"/>
    <property type="match status" value="1"/>
</dbReference>
<dbReference type="InterPro" id="IPR000719">
    <property type="entry name" value="Prot_kinase_dom"/>
</dbReference>
<evidence type="ECO:0000256" key="2">
    <source>
        <dbReference type="ARBA" id="ARBA00022741"/>
    </source>
</evidence>
<dbReference type="GO" id="GO:0016301">
    <property type="term" value="F:kinase activity"/>
    <property type="evidence" value="ECO:0007669"/>
    <property type="project" value="UniProtKB-KW"/>
</dbReference>
<dbReference type="CDD" id="cd14014">
    <property type="entry name" value="STKc_PknB_like"/>
    <property type="match status" value="1"/>
</dbReference>
<dbReference type="Pfam" id="PF00069">
    <property type="entry name" value="Pkinase"/>
    <property type="match status" value="1"/>
</dbReference>
<sequence length="599" mass="63336">MTTRRQPRATREPAPVDPLIGATIAGKYHIVKLIARGGIGLVYLARQMSLEGSEREVVVKVLAPNWIDNAEAIGRFEREGQRLGELQHANIVALHDCGHENGVAYLVMEYLAGELLSDYLARKGRLTVEEFVPIAAQILKGIGYAHSRGLMHRDLKPSNIMLMVRKGRANYVKILDFGMAKLVEGEREVTAEQIVGTANYIAPEQIRGETLDVRVDVYALGILFYLMLSGRLPFEGEGNAALLYKHVHEAPSPLGDVLPANHGVPDDLIALVHRCLAKQVDDRPADANEMVEAIIDSCPASMFHLPVAEGVAAVSQSTGSMVATPTSDLLRTAPYRTRGTGRLRPVVMPTIPPTQASGGFGSTIIAVEPATSTRSWGLVAGAAAAVLIGGVVAAVVWGGGTTTPVVGTGVTDEKRMAAQLDQVEREILGGEFDKARRHLDGMARDLEAYPSLKRRAEASLTRIAVASTLGLAQRLEKEGNVPAALSAYRDILAIDAGHAEAKASVARLEAESKPPEPASAPEPAGQGKPAVGKPRPGAGKPSAGRSEPASTPAPAPTPTPAPQPDAGAKQPAPEQAKDPFLPVAKKDDGGIFLPVGGNK</sequence>
<dbReference type="PANTHER" id="PTHR43289:SF34">
    <property type="entry name" value="SERINE_THREONINE-PROTEIN KINASE YBDM-RELATED"/>
    <property type="match status" value="1"/>
</dbReference>
<accession>A0ABT5BDI6</accession>
<comment type="caution">
    <text evidence="8">The sequence shown here is derived from an EMBL/GenBank/DDBJ whole genome shotgun (WGS) entry which is preliminary data.</text>
</comment>
<dbReference type="Gene3D" id="3.30.200.20">
    <property type="entry name" value="Phosphorylase Kinase, domain 1"/>
    <property type="match status" value="1"/>
</dbReference>
<organism evidence="8 9">
    <name type="scientific">Nannocystis radixulma</name>
    <dbReference type="NCBI Taxonomy" id="2995305"/>
    <lineage>
        <taxon>Bacteria</taxon>
        <taxon>Pseudomonadati</taxon>
        <taxon>Myxococcota</taxon>
        <taxon>Polyangia</taxon>
        <taxon>Nannocystales</taxon>
        <taxon>Nannocystaceae</taxon>
        <taxon>Nannocystis</taxon>
    </lineage>
</organism>
<keyword evidence="6" id="KW-0472">Membrane</keyword>
<feature type="region of interest" description="Disordered" evidence="5">
    <location>
        <begin position="505"/>
        <end position="599"/>
    </location>
</feature>
<keyword evidence="2" id="KW-0547">Nucleotide-binding</keyword>
<keyword evidence="9" id="KW-1185">Reference proteome</keyword>
<feature type="transmembrane region" description="Helical" evidence="6">
    <location>
        <begin position="376"/>
        <end position="397"/>
    </location>
</feature>
<dbReference type="RefSeq" id="WP_272002009.1">
    <property type="nucleotide sequence ID" value="NZ_JAQNDN010000016.1"/>
</dbReference>
<keyword evidence="1" id="KW-0808">Transferase</keyword>
<dbReference type="SMART" id="SM00220">
    <property type="entry name" value="S_TKc"/>
    <property type="match status" value="1"/>
</dbReference>
<feature type="domain" description="Protein kinase" evidence="7">
    <location>
        <begin position="28"/>
        <end position="295"/>
    </location>
</feature>
<evidence type="ECO:0000259" key="7">
    <source>
        <dbReference type="PROSITE" id="PS50011"/>
    </source>
</evidence>
<evidence type="ECO:0000256" key="4">
    <source>
        <dbReference type="ARBA" id="ARBA00022840"/>
    </source>
</evidence>
<evidence type="ECO:0000256" key="6">
    <source>
        <dbReference type="SAM" id="Phobius"/>
    </source>
</evidence>
<gene>
    <name evidence="8" type="ORF">POL58_27780</name>
</gene>